<gene>
    <name evidence="1" type="ORF">LIER_34073</name>
</gene>
<evidence type="ECO:0000313" key="1">
    <source>
        <dbReference type="EMBL" id="GAA0186785.1"/>
    </source>
</evidence>
<accession>A0AAV3S1Q7</accession>
<evidence type="ECO:0000313" key="2">
    <source>
        <dbReference type="Proteomes" id="UP001454036"/>
    </source>
</evidence>
<dbReference type="PANTHER" id="PTHR33116:SF84">
    <property type="entry name" value="RNA-DIRECTED DNA POLYMERASE"/>
    <property type="match status" value="1"/>
</dbReference>
<comment type="caution">
    <text evidence="1">The sequence shown here is derived from an EMBL/GenBank/DDBJ whole genome shotgun (WGS) entry which is preliminary data.</text>
</comment>
<organism evidence="1 2">
    <name type="scientific">Lithospermum erythrorhizon</name>
    <name type="common">Purple gromwell</name>
    <name type="synonym">Lithospermum officinale var. erythrorhizon</name>
    <dbReference type="NCBI Taxonomy" id="34254"/>
    <lineage>
        <taxon>Eukaryota</taxon>
        <taxon>Viridiplantae</taxon>
        <taxon>Streptophyta</taxon>
        <taxon>Embryophyta</taxon>
        <taxon>Tracheophyta</taxon>
        <taxon>Spermatophyta</taxon>
        <taxon>Magnoliopsida</taxon>
        <taxon>eudicotyledons</taxon>
        <taxon>Gunneridae</taxon>
        <taxon>Pentapetalae</taxon>
        <taxon>asterids</taxon>
        <taxon>lamiids</taxon>
        <taxon>Boraginales</taxon>
        <taxon>Boraginaceae</taxon>
        <taxon>Boraginoideae</taxon>
        <taxon>Lithospermeae</taxon>
        <taxon>Lithospermum</taxon>
    </lineage>
</organism>
<dbReference type="PANTHER" id="PTHR33116">
    <property type="entry name" value="REVERSE TRANSCRIPTASE ZINC-BINDING DOMAIN-CONTAINING PROTEIN-RELATED-RELATED"/>
    <property type="match status" value="1"/>
</dbReference>
<dbReference type="AlphaFoldDB" id="A0AAV3S1Q7"/>
<keyword evidence="2" id="KW-1185">Reference proteome</keyword>
<sequence length="494" mass="56780">MGPSNITVLGRSIHLIRQCLSKLGKLYMKVKDCEGRLKQVQCAIFQGDLSQDCLLLERNLRVELVEVSKAELGLLKSKARLTWLDNGDFSTSFFTRSILAYKNKQRIRRISNVHEKVIKSVIEVRILEEAIQGLNSQPTTDEVKQAFHEMANGKCPSPDGISVEFYKYHWKDIQKEIFEAITHIFATSFVPSMINVTTISLIPKVDHPGSIRDYRPISYSDLESFKVIKSTLQLFGEIIGLMLNCNKSKIFLGSTSVALKASLCEYMNMEEGTLPMRYLGVPLSSKKLTSDDYNIFVSKICDKIGSWQTRHLILGGGSYGVGRVDGLIMPNSLGRDYVFHWRMEGWGFKDMESWNQVCMCMLLWNIANRKEVLWVKWIHTVRLRGNSIWKYKKKPADPWHWKKILKVRSLIQNHYNILPGNRETISFWFDNGTHFGPVWSYFGIQERSYVQVPIHATLKEAVSLRGLGQRRQASKVLDLMVALEQLSFIDRKDT</sequence>
<proteinExistence type="predicted"/>
<dbReference type="EMBL" id="BAABME010014037">
    <property type="protein sequence ID" value="GAA0186785.1"/>
    <property type="molecule type" value="Genomic_DNA"/>
</dbReference>
<dbReference type="Proteomes" id="UP001454036">
    <property type="component" value="Unassembled WGS sequence"/>
</dbReference>
<name>A0AAV3S1Q7_LITER</name>
<reference evidence="1 2" key="1">
    <citation type="submission" date="2024-01" db="EMBL/GenBank/DDBJ databases">
        <title>The complete chloroplast genome sequence of Lithospermum erythrorhizon: insights into the phylogenetic relationship among Boraginaceae species and the maternal lineages of purple gromwells.</title>
        <authorList>
            <person name="Okada T."/>
            <person name="Watanabe K."/>
        </authorList>
    </citation>
    <scope>NUCLEOTIDE SEQUENCE [LARGE SCALE GENOMIC DNA]</scope>
</reference>
<protein>
    <submittedName>
        <fullName evidence="1">Uncharacterized protein</fullName>
    </submittedName>
</protein>